<evidence type="ECO:0000256" key="1">
    <source>
        <dbReference type="SAM" id="MobiDB-lite"/>
    </source>
</evidence>
<feature type="region of interest" description="Disordered" evidence="1">
    <location>
        <begin position="59"/>
        <end position="97"/>
    </location>
</feature>
<dbReference type="OrthoDB" id="9777383at2"/>
<dbReference type="Gene3D" id="3.40.50.1820">
    <property type="entry name" value="alpha/beta hydrolase"/>
    <property type="match status" value="1"/>
</dbReference>
<sequence length="377" mass="41470">MIMMILEYEKCSSKGPVMRKKSISILLAAVMTALCACGANSQEDKGMGAENSNEEISMEVANSTGESSAATDNSSEDLSSFASGIKTEDDSEGADTEFVLNDEIDERCPLMIESKRGDVEYGEFTHATYYSETCGLERGYSILLPADYSEDKKYPVLYLLHGIFGNEYSFSSDGENRIKEIVGNMAADELIDETIVVCPNMYATSDPNQQPGFDSESVLPYDNFINDLVNDLMPHIESEYSVLTGRENTYLAGFSMGGRETIYITLQRPELFGYVCAISAAPGIVPTTDKFMTHEGMIEESEMKFADGAVEPEVFIICCGSKDSVVGTYPKQYHELLEANGADHIWYEITGADHDNTAIKSGLFNLFKQIAFDKANS</sequence>
<dbReference type="InterPro" id="IPR050583">
    <property type="entry name" value="Mycobacterial_A85_antigen"/>
</dbReference>
<protein>
    <submittedName>
        <fullName evidence="2">Enterochelin esterase</fullName>
    </submittedName>
</protein>
<dbReference type="Pfam" id="PF00756">
    <property type="entry name" value="Esterase"/>
    <property type="match status" value="1"/>
</dbReference>
<keyword evidence="3" id="KW-1185">Reference proteome</keyword>
<dbReference type="SUPFAM" id="SSF53474">
    <property type="entry name" value="alpha/beta-Hydrolases"/>
    <property type="match status" value="1"/>
</dbReference>
<reference evidence="3" key="1">
    <citation type="submission" date="2016-11" db="EMBL/GenBank/DDBJ databases">
        <authorList>
            <person name="Varghese N."/>
            <person name="Submissions S."/>
        </authorList>
    </citation>
    <scope>NUCLEOTIDE SEQUENCE [LARGE SCALE GENOMIC DNA]</scope>
    <source>
        <strain evidence="3">DSM 3071</strain>
    </source>
</reference>
<dbReference type="PANTHER" id="PTHR48098:SF1">
    <property type="entry name" value="DIACYLGLYCEROL ACYLTRANSFERASE_MYCOLYLTRANSFERASE AG85A"/>
    <property type="match status" value="1"/>
</dbReference>
<dbReference type="PANTHER" id="PTHR48098">
    <property type="entry name" value="ENTEROCHELIN ESTERASE-RELATED"/>
    <property type="match status" value="1"/>
</dbReference>
<evidence type="ECO:0000313" key="3">
    <source>
        <dbReference type="Proteomes" id="UP000184278"/>
    </source>
</evidence>
<dbReference type="Proteomes" id="UP000184278">
    <property type="component" value="Unassembled WGS sequence"/>
</dbReference>
<dbReference type="InterPro" id="IPR029058">
    <property type="entry name" value="AB_hydrolase_fold"/>
</dbReference>
<feature type="compositionally biased region" description="Polar residues" evidence="1">
    <location>
        <begin position="59"/>
        <end position="82"/>
    </location>
</feature>
<organism evidence="2 3">
    <name type="scientific">Butyrivibrio fibrisolvens DSM 3071</name>
    <dbReference type="NCBI Taxonomy" id="1121131"/>
    <lineage>
        <taxon>Bacteria</taxon>
        <taxon>Bacillati</taxon>
        <taxon>Bacillota</taxon>
        <taxon>Clostridia</taxon>
        <taxon>Lachnospirales</taxon>
        <taxon>Lachnospiraceae</taxon>
        <taxon>Butyrivibrio</taxon>
    </lineage>
</organism>
<accession>A0A1M5U5S7</accession>
<dbReference type="STRING" id="1121131.SAMN02745229_00728"/>
<dbReference type="EMBL" id="FQXK01000005">
    <property type="protein sequence ID" value="SHH58324.1"/>
    <property type="molecule type" value="Genomic_DNA"/>
</dbReference>
<proteinExistence type="predicted"/>
<name>A0A1M5U5S7_BUTFI</name>
<dbReference type="AlphaFoldDB" id="A0A1M5U5S7"/>
<dbReference type="InterPro" id="IPR000801">
    <property type="entry name" value="Esterase-like"/>
</dbReference>
<evidence type="ECO:0000313" key="2">
    <source>
        <dbReference type="EMBL" id="SHH58324.1"/>
    </source>
</evidence>
<gene>
    <name evidence="2" type="ORF">SAMN02745229_00728</name>
</gene>